<dbReference type="InterPro" id="IPR016032">
    <property type="entry name" value="Sig_transdc_resp-reg_C-effctor"/>
</dbReference>
<gene>
    <name evidence="2" type="ORF">DXF85_01235</name>
</gene>
<dbReference type="CDD" id="cd06170">
    <property type="entry name" value="LuxR_C_like"/>
    <property type="match status" value="1"/>
</dbReference>
<dbReference type="GO" id="GO:0003677">
    <property type="term" value="F:DNA binding"/>
    <property type="evidence" value="ECO:0007669"/>
    <property type="project" value="UniProtKB-KW"/>
</dbReference>
<dbReference type="Gene3D" id="1.10.10.10">
    <property type="entry name" value="Winged helix-like DNA-binding domain superfamily/Winged helix DNA-binding domain"/>
    <property type="match status" value="1"/>
</dbReference>
<dbReference type="RefSeq" id="WP_149691172.1">
    <property type="nucleotide sequence ID" value="NZ_JACERU010000004.1"/>
</dbReference>
<dbReference type="PROSITE" id="PS50043">
    <property type="entry name" value="HTH_LUXR_2"/>
    <property type="match status" value="1"/>
</dbReference>
<dbReference type="EMBL" id="QRDC01000001">
    <property type="protein sequence ID" value="KAA1280822.1"/>
    <property type="molecule type" value="Genomic_DNA"/>
</dbReference>
<accession>A0A6N6KAM4</accession>
<dbReference type="PANTHER" id="PTHR43214">
    <property type="entry name" value="TWO-COMPONENT RESPONSE REGULATOR"/>
    <property type="match status" value="1"/>
</dbReference>
<dbReference type="SMART" id="SM00421">
    <property type="entry name" value="HTH_LUXR"/>
    <property type="match status" value="1"/>
</dbReference>
<dbReference type="InterPro" id="IPR036388">
    <property type="entry name" value="WH-like_DNA-bd_sf"/>
</dbReference>
<organism evidence="2 3">
    <name type="scientific">Citrobacter pasteurii</name>
    <dbReference type="NCBI Taxonomy" id="1563222"/>
    <lineage>
        <taxon>Bacteria</taxon>
        <taxon>Pseudomonadati</taxon>
        <taxon>Pseudomonadota</taxon>
        <taxon>Gammaproteobacteria</taxon>
        <taxon>Enterobacterales</taxon>
        <taxon>Enterobacteriaceae</taxon>
        <taxon>Citrobacter</taxon>
    </lineage>
</organism>
<evidence type="ECO:0000313" key="2">
    <source>
        <dbReference type="EMBL" id="KAA1280822.1"/>
    </source>
</evidence>
<dbReference type="SUPFAM" id="SSF46894">
    <property type="entry name" value="C-terminal effector domain of the bipartite response regulators"/>
    <property type="match status" value="1"/>
</dbReference>
<proteinExistence type="predicted"/>
<comment type="caution">
    <text evidence="2">The sequence shown here is derived from an EMBL/GenBank/DDBJ whole genome shotgun (WGS) entry which is preliminary data.</text>
</comment>
<dbReference type="AlphaFoldDB" id="A0A6N6KAM4"/>
<evidence type="ECO:0000313" key="3">
    <source>
        <dbReference type="Proteomes" id="UP000468420"/>
    </source>
</evidence>
<sequence>MEDRSIKRNVALVEKCVMSSVGIYNLFNARPNNQYQLHLFSGLPALSQAMSQTSFSAVIFSLSAKRTDRRTGLAYMTELAVKHPRIKRVVIADDDGEARLIGSLSPSPLDAVISKASTLSVLQEELFAVLDCARGETEDTKKLWYINQCRMLSPTEREILRYMSNGYSMLQIAIELERNIKTIRAHKFNVMSKLGVSSDAGLLDAADILLHVRSAEPSSFRRTAPLWRA</sequence>
<dbReference type="PANTHER" id="PTHR43214:SF31">
    <property type="entry name" value="TRANSCRIPTIONAL ACTIVATOR PROTEIN BGLJ"/>
    <property type="match status" value="1"/>
</dbReference>
<keyword evidence="1 2" id="KW-0238">DNA-binding</keyword>
<dbReference type="PRINTS" id="PR00038">
    <property type="entry name" value="HTHLUXR"/>
</dbReference>
<dbReference type="InterPro" id="IPR039420">
    <property type="entry name" value="WalR-like"/>
</dbReference>
<dbReference type="NCBIfam" id="NF008548">
    <property type="entry name" value="PRK11475.1"/>
    <property type="match status" value="1"/>
</dbReference>
<reference evidence="2 3" key="1">
    <citation type="submission" date="2018-08" db="EMBL/GenBank/DDBJ databases">
        <title>Complete genomic analysis of a Citrobacter pasteurii isolated from cockles (Cerastoderma edule) containing a new chromosomic qnrB allele.</title>
        <authorList>
            <person name="Rodrigues A."/>
            <person name="Baptista T."/>
            <person name="Quesada A."/>
            <person name="Campos M.J."/>
        </authorList>
    </citation>
    <scope>NUCLEOTIDE SEQUENCE [LARGE SCALE GENOMIC DNA]</scope>
    <source>
        <strain evidence="2 3">BA18</strain>
    </source>
</reference>
<evidence type="ECO:0000256" key="1">
    <source>
        <dbReference type="ARBA" id="ARBA00023125"/>
    </source>
</evidence>
<protein>
    <submittedName>
        <fullName evidence="2">DNA-binding transcriptional activator BglJ</fullName>
    </submittedName>
</protein>
<dbReference type="GO" id="GO:0006355">
    <property type="term" value="P:regulation of DNA-templated transcription"/>
    <property type="evidence" value="ECO:0007669"/>
    <property type="project" value="InterPro"/>
</dbReference>
<name>A0A6N6KAM4_9ENTR</name>
<dbReference type="Pfam" id="PF00196">
    <property type="entry name" value="GerE"/>
    <property type="match status" value="1"/>
</dbReference>
<dbReference type="InterPro" id="IPR000792">
    <property type="entry name" value="Tscrpt_reg_LuxR_C"/>
</dbReference>
<dbReference type="Proteomes" id="UP000468420">
    <property type="component" value="Unassembled WGS sequence"/>
</dbReference>